<gene>
    <name evidence="1" type="ORF">PPACK8108_LOCUS1069</name>
</gene>
<comment type="caution">
    <text evidence="1">The sequence shown here is derived from an EMBL/GenBank/DDBJ whole genome shotgun (WGS) entry which is preliminary data.</text>
</comment>
<accession>A0AAV0AGQ0</accession>
<name>A0AAV0AGQ0_PHAPC</name>
<dbReference type="EMBL" id="CALTRL010000147">
    <property type="protein sequence ID" value="CAH7666718.1"/>
    <property type="molecule type" value="Genomic_DNA"/>
</dbReference>
<organism evidence="1 2">
    <name type="scientific">Phakopsora pachyrhizi</name>
    <name type="common">Asian soybean rust disease fungus</name>
    <dbReference type="NCBI Taxonomy" id="170000"/>
    <lineage>
        <taxon>Eukaryota</taxon>
        <taxon>Fungi</taxon>
        <taxon>Dikarya</taxon>
        <taxon>Basidiomycota</taxon>
        <taxon>Pucciniomycotina</taxon>
        <taxon>Pucciniomycetes</taxon>
        <taxon>Pucciniales</taxon>
        <taxon>Phakopsoraceae</taxon>
        <taxon>Phakopsora</taxon>
    </lineage>
</organism>
<evidence type="ECO:0000313" key="1">
    <source>
        <dbReference type="EMBL" id="CAH7666718.1"/>
    </source>
</evidence>
<protein>
    <submittedName>
        <fullName evidence="1">Uncharacterized protein</fullName>
    </submittedName>
</protein>
<evidence type="ECO:0000313" key="2">
    <source>
        <dbReference type="Proteomes" id="UP001153365"/>
    </source>
</evidence>
<dbReference type="Proteomes" id="UP001153365">
    <property type="component" value="Unassembled WGS sequence"/>
</dbReference>
<dbReference type="AlphaFoldDB" id="A0AAV0AGQ0"/>
<reference evidence="1" key="1">
    <citation type="submission" date="2022-06" db="EMBL/GenBank/DDBJ databases">
        <authorList>
            <consortium name="SYNGENTA / RWTH Aachen University"/>
        </authorList>
    </citation>
    <scope>NUCLEOTIDE SEQUENCE</scope>
</reference>
<keyword evidence="2" id="KW-1185">Reference proteome</keyword>
<proteinExistence type="predicted"/>
<sequence>MPRAKSNCTTGYNSSGHLNNDDYAIICSWLIMPSNYSSCFGKPGSTTIGQPPASKENGDLKQHTWALPQTKNESTDEDMLPNLGDSAPTPVIDEKLFRFPKEDEDKREGEDINQPAMNSYIITNDIPLPPLSTEDIIITHQPTTYAELYEAKTDCEFCLQAGQIMNLGGFPGSGRNGEETKKEVEYKKLEYAEEEKDKELVYTREEKEKEHELKLVLNLDISSLQHIRNATLVIDHWNNHRNLFKFLALNQDLPSGLLLQLSRIIDSKSNSCPSETDHQPFVKLIGSIIEPLNGRWSQFVLICTENSRLMADIWRRLLGQQPKATFPFSYLQIRHMKAMIADLEGKLEFEIQSKLKHKEAETVGLENQKSLIIKEKDLNLKKSKDLEIQVDYLQK</sequence>